<dbReference type="GeneID" id="80266379"/>
<dbReference type="Proteomes" id="UP000828412">
    <property type="component" value="Segment"/>
</dbReference>
<dbReference type="KEGG" id="vg:80266379"/>
<accession>A0AAE8XGN9</accession>
<name>A0AAE8XGN9_9CAUD</name>
<protein>
    <submittedName>
        <fullName evidence="1">Uncharacterized protein</fullName>
    </submittedName>
</protein>
<evidence type="ECO:0000313" key="1">
    <source>
        <dbReference type="EMBL" id="UAV89730.1"/>
    </source>
</evidence>
<dbReference type="EMBL" id="MZ826350">
    <property type="protein sequence ID" value="UAV89730.1"/>
    <property type="molecule type" value="Genomic_DNA"/>
</dbReference>
<sequence>MRHTEKRFLTEDAHETGSMVCTVETARVKDLDEWTVRHDPYISGDIQIRDCGGRPVNLDFDARGQKQFEKRLKKLDGMIEQLQRMRVQYHEMWWSHLRDVDFKKKELEKEGK</sequence>
<proteinExistence type="predicted"/>
<keyword evidence="2" id="KW-1185">Reference proteome</keyword>
<reference evidence="1 2" key="1">
    <citation type="submission" date="2021-08" db="EMBL/GenBank/DDBJ databases">
        <authorList>
            <person name="DeCurzio J.M.K."/>
            <person name="Krukonis G.P."/>
            <person name="Delesalle V.A."/>
        </authorList>
    </citation>
    <scope>NUCLEOTIDE SEQUENCE [LARGE SCALE GENOMIC DNA]</scope>
</reference>
<organism evidence="1 2">
    <name type="scientific">Pseudomonas phage M5.1</name>
    <dbReference type="NCBI Taxonomy" id="2873460"/>
    <lineage>
        <taxon>Viruses</taxon>
        <taxon>Duplodnaviria</taxon>
        <taxon>Heunggongvirae</taxon>
        <taxon>Uroviricota</taxon>
        <taxon>Caudoviricetes</taxon>
        <taxon>Vandenendeviridae</taxon>
        <taxon>Gorskivirinae</taxon>
        <taxon>Kremarvirus</taxon>
        <taxon>Kremarvirus M51</taxon>
    </lineage>
</organism>
<gene>
    <name evidence="1" type="primary">149</name>
    <name evidence="1" type="ORF">M51_149</name>
</gene>
<dbReference type="RefSeq" id="YP_010766682.1">
    <property type="nucleotide sequence ID" value="NC_073680.1"/>
</dbReference>
<evidence type="ECO:0000313" key="2">
    <source>
        <dbReference type="Proteomes" id="UP000828412"/>
    </source>
</evidence>